<dbReference type="InterPro" id="IPR007159">
    <property type="entry name" value="SpoVT-AbrB_dom"/>
</dbReference>
<accession>A0A316GDB4</accession>
<dbReference type="GO" id="GO:2000143">
    <property type="term" value="P:negative regulation of DNA-templated transcription initiation"/>
    <property type="evidence" value="ECO:0007669"/>
    <property type="project" value="TreeGrafter"/>
</dbReference>
<dbReference type="GO" id="GO:0003700">
    <property type="term" value="F:DNA-binding transcription factor activity"/>
    <property type="evidence" value="ECO:0007669"/>
    <property type="project" value="UniProtKB-UniRule"/>
</dbReference>
<keyword evidence="10" id="KW-1185">Reference proteome</keyword>
<dbReference type="PROSITE" id="PS51740">
    <property type="entry name" value="SPOVT_ABRB"/>
    <property type="match status" value="2"/>
</dbReference>
<evidence type="ECO:0000256" key="6">
    <source>
        <dbReference type="ARBA" id="ARBA00023163"/>
    </source>
</evidence>
<dbReference type="AlphaFoldDB" id="A0A316GDB4"/>
<sequence length="166" mass="18522">MVRRFRGESVQKVDAKGRVSIPASFRRVLEDCDPNWSDGKAPELVIVYGDESRDYLECFTIDSANDVDEQIGRLPRGAPARKKLEKLFNGQSLPASVDETGRIVLPAKLRQKIGIDGEAYFIAMGDTFQIWKPETFEAQDAEVEEALEPLPPGADVWMLLDRAGPN</sequence>
<dbReference type="InterPro" id="IPR003444">
    <property type="entry name" value="MraZ"/>
</dbReference>
<dbReference type="Gene3D" id="3.40.1550.20">
    <property type="entry name" value="Transcriptional regulator MraZ domain"/>
    <property type="match status" value="1"/>
</dbReference>
<keyword evidence="6 7" id="KW-0804">Transcription</keyword>
<dbReference type="InterPro" id="IPR035644">
    <property type="entry name" value="MraZ_C"/>
</dbReference>
<evidence type="ECO:0000256" key="3">
    <source>
        <dbReference type="ARBA" id="ARBA00022737"/>
    </source>
</evidence>
<dbReference type="InterPro" id="IPR020603">
    <property type="entry name" value="MraZ_dom"/>
</dbReference>
<evidence type="ECO:0000256" key="5">
    <source>
        <dbReference type="ARBA" id="ARBA00023125"/>
    </source>
</evidence>
<comment type="subunit">
    <text evidence="7">Forms oligomers.</text>
</comment>
<dbReference type="InterPro" id="IPR037914">
    <property type="entry name" value="SpoVT-AbrB_sf"/>
</dbReference>
<dbReference type="HAMAP" id="MF_01008">
    <property type="entry name" value="MraZ"/>
    <property type="match status" value="1"/>
</dbReference>
<dbReference type="NCBIfam" id="NF001476">
    <property type="entry name" value="PRK00326.2-2"/>
    <property type="match status" value="1"/>
</dbReference>
<dbReference type="EMBL" id="QGGV01000001">
    <property type="protein sequence ID" value="PWK58702.1"/>
    <property type="molecule type" value="Genomic_DNA"/>
</dbReference>
<evidence type="ECO:0000313" key="9">
    <source>
        <dbReference type="EMBL" id="PWK58702.1"/>
    </source>
</evidence>
<dbReference type="GO" id="GO:0005737">
    <property type="term" value="C:cytoplasm"/>
    <property type="evidence" value="ECO:0007669"/>
    <property type="project" value="UniProtKB-UniRule"/>
</dbReference>
<dbReference type="PANTHER" id="PTHR34701">
    <property type="entry name" value="TRANSCRIPTIONAL REGULATOR MRAZ"/>
    <property type="match status" value="1"/>
</dbReference>
<evidence type="ECO:0000256" key="1">
    <source>
        <dbReference type="ARBA" id="ARBA00013860"/>
    </source>
</evidence>
<protein>
    <recommendedName>
        <fullName evidence="1 7">Transcriptional regulator MraZ</fullName>
    </recommendedName>
</protein>
<dbReference type="GO" id="GO:0009295">
    <property type="term" value="C:nucleoid"/>
    <property type="evidence" value="ECO:0007669"/>
    <property type="project" value="UniProtKB-SubCell"/>
</dbReference>
<dbReference type="PANTHER" id="PTHR34701:SF1">
    <property type="entry name" value="TRANSCRIPTIONAL REGULATOR MRAZ"/>
    <property type="match status" value="1"/>
</dbReference>
<evidence type="ECO:0000259" key="8">
    <source>
        <dbReference type="PROSITE" id="PS51740"/>
    </source>
</evidence>
<comment type="caution">
    <text evidence="9">The sequence shown here is derived from an EMBL/GenBank/DDBJ whole genome shotgun (WGS) entry which is preliminary data.</text>
</comment>
<comment type="subcellular location">
    <subcellularLocation>
        <location evidence="7">Cytoplasm</location>
        <location evidence="7">Nucleoid</location>
    </subcellularLocation>
</comment>
<dbReference type="CDD" id="cd16320">
    <property type="entry name" value="MraZ_N"/>
    <property type="match status" value="1"/>
</dbReference>
<dbReference type="InterPro" id="IPR035642">
    <property type="entry name" value="MraZ_N"/>
</dbReference>
<comment type="similarity">
    <text evidence="7">Belongs to the MraZ family.</text>
</comment>
<dbReference type="CDD" id="cd16321">
    <property type="entry name" value="MraZ_C"/>
    <property type="match status" value="1"/>
</dbReference>
<organism evidence="9 10">
    <name type="scientific">Silicimonas algicola</name>
    <dbReference type="NCBI Taxonomy" id="1826607"/>
    <lineage>
        <taxon>Bacteria</taxon>
        <taxon>Pseudomonadati</taxon>
        <taxon>Pseudomonadota</taxon>
        <taxon>Alphaproteobacteria</taxon>
        <taxon>Rhodobacterales</taxon>
        <taxon>Paracoccaceae</taxon>
    </lineage>
</organism>
<evidence type="ECO:0000256" key="4">
    <source>
        <dbReference type="ARBA" id="ARBA00023015"/>
    </source>
</evidence>
<evidence type="ECO:0000313" key="10">
    <source>
        <dbReference type="Proteomes" id="UP000245390"/>
    </source>
</evidence>
<dbReference type="Proteomes" id="UP000245390">
    <property type="component" value="Unassembled WGS sequence"/>
</dbReference>
<feature type="domain" description="SpoVT-AbrB" evidence="8">
    <location>
        <begin position="8"/>
        <end position="51"/>
    </location>
</feature>
<dbReference type="SUPFAM" id="SSF89447">
    <property type="entry name" value="AbrB/MazE/MraZ-like"/>
    <property type="match status" value="1"/>
</dbReference>
<dbReference type="KEGG" id="salo:EF888_04020"/>
<keyword evidence="2 7" id="KW-0963">Cytoplasm</keyword>
<keyword evidence="3" id="KW-0677">Repeat</keyword>
<evidence type="ECO:0000256" key="2">
    <source>
        <dbReference type="ARBA" id="ARBA00022490"/>
    </source>
</evidence>
<feature type="domain" description="SpoVT-AbrB" evidence="8">
    <location>
        <begin position="92"/>
        <end position="135"/>
    </location>
</feature>
<dbReference type="Pfam" id="PF02381">
    <property type="entry name" value="MraZ"/>
    <property type="match status" value="1"/>
</dbReference>
<reference evidence="9 10" key="1">
    <citation type="submission" date="2018-05" db="EMBL/GenBank/DDBJ databases">
        <title>Genomic Encyclopedia of Type Strains, Phase IV (KMG-IV): sequencing the most valuable type-strain genomes for metagenomic binning, comparative biology and taxonomic classification.</title>
        <authorList>
            <person name="Goeker M."/>
        </authorList>
    </citation>
    <scope>NUCLEOTIDE SEQUENCE [LARGE SCALE GENOMIC DNA]</scope>
    <source>
        <strain evidence="9 10">DSM 103371</strain>
    </source>
</reference>
<keyword evidence="4 7" id="KW-0805">Transcription regulation</keyword>
<dbReference type="InterPro" id="IPR038619">
    <property type="entry name" value="MraZ_sf"/>
</dbReference>
<gene>
    <name evidence="7" type="primary">mraZ</name>
    <name evidence="9" type="ORF">C8D95_101517</name>
</gene>
<name>A0A316GDB4_9RHOB</name>
<proteinExistence type="inferred from homology"/>
<dbReference type="GO" id="GO:0000976">
    <property type="term" value="F:transcription cis-regulatory region binding"/>
    <property type="evidence" value="ECO:0007669"/>
    <property type="project" value="TreeGrafter"/>
</dbReference>
<keyword evidence="5 7" id="KW-0238">DNA-binding</keyword>
<evidence type="ECO:0000256" key="7">
    <source>
        <dbReference type="HAMAP-Rule" id="MF_01008"/>
    </source>
</evidence>
<dbReference type="OrthoDB" id="9807753at2"/>
<dbReference type="RefSeq" id="WP_109757560.1">
    <property type="nucleotide sequence ID" value="NZ_QGGV01000001.1"/>
</dbReference>